<organism evidence="2">
    <name type="scientific">marine sediment metagenome</name>
    <dbReference type="NCBI Taxonomy" id="412755"/>
    <lineage>
        <taxon>unclassified sequences</taxon>
        <taxon>metagenomes</taxon>
        <taxon>ecological metagenomes</taxon>
    </lineage>
</organism>
<evidence type="ECO:0000313" key="2">
    <source>
        <dbReference type="EMBL" id="GAG38908.1"/>
    </source>
</evidence>
<accession>X0XQG9</accession>
<feature type="compositionally biased region" description="Polar residues" evidence="1">
    <location>
        <begin position="29"/>
        <end position="38"/>
    </location>
</feature>
<comment type="caution">
    <text evidence="2">The sequence shown here is derived from an EMBL/GenBank/DDBJ whole genome shotgun (WGS) entry which is preliminary data.</text>
</comment>
<evidence type="ECO:0000256" key="1">
    <source>
        <dbReference type="SAM" id="MobiDB-lite"/>
    </source>
</evidence>
<name>X0XQG9_9ZZZZ</name>
<feature type="non-terminal residue" evidence="2">
    <location>
        <position position="1"/>
    </location>
</feature>
<gene>
    <name evidence="2" type="ORF">S01H1_69298</name>
</gene>
<feature type="region of interest" description="Disordered" evidence="1">
    <location>
        <begin position="16"/>
        <end position="45"/>
    </location>
</feature>
<reference evidence="2" key="1">
    <citation type="journal article" date="2014" name="Front. Microbiol.">
        <title>High frequency of phylogenetically diverse reductive dehalogenase-homologous genes in deep subseafloor sedimentary metagenomes.</title>
        <authorList>
            <person name="Kawai M."/>
            <person name="Futagami T."/>
            <person name="Toyoda A."/>
            <person name="Takaki Y."/>
            <person name="Nishi S."/>
            <person name="Hori S."/>
            <person name="Arai W."/>
            <person name="Tsubouchi T."/>
            <person name="Morono Y."/>
            <person name="Uchiyama I."/>
            <person name="Ito T."/>
            <person name="Fujiyama A."/>
            <person name="Inagaki F."/>
            <person name="Takami H."/>
        </authorList>
    </citation>
    <scope>NUCLEOTIDE SEQUENCE</scope>
    <source>
        <strain evidence="2">Expedition CK06-06</strain>
    </source>
</reference>
<dbReference type="AlphaFoldDB" id="X0XQG9"/>
<proteinExistence type="predicted"/>
<sequence length="45" mass="5078">FFAFPLRGYRNFMAESSRDSLLSRRQPAEVTTTSSSMRTPPAPGR</sequence>
<dbReference type="EMBL" id="BARS01046003">
    <property type="protein sequence ID" value="GAG38908.1"/>
    <property type="molecule type" value="Genomic_DNA"/>
</dbReference>
<protein>
    <submittedName>
        <fullName evidence="2">Uncharacterized protein</fullName>
    </submittedName>
</protein>